<keyword evidence="1" id="KW-0175">Coiled coil</keyword>
<dbReference type="PANTHER" id="PTHR38765">
    <property type="entry name" value="DUF484 DOMAIN-CONTAINING PROTEIN"/>
    <property type="match status" value="1"/>
</dbReference>
<dbReference type="EMBL" id="BJLH01000011">
    <property type="protein sequence ID" value="GEA61283.1"/>
    <property type="molecule type" value="Genomic_DNA"/>
</dbReference>
<feature type="coiled-coil region" evidence="1">
    <location>
        <begin position="45"/>
        <end position="72"/>
    </location>
</feature>
<comment type="caution">
    <text evidence="2">The sequence shown here is derived from an EMBL/GenBank/DDBJ whole genome shotgun (WGS) entry which is preliminary data.</text>
</comment>
<evidence type="ECO:0000313" key="2">
    <source>
        <dbReference type="EMBL" id="GEA61283.1"/>
    </source>
</evidence>
<organism evidence="2 3">
    <name type="scientific">Vibrio comitans NBRC 102076</name>
    <dbReference type="NCBI Taxonomy" id="1219078"/>
    <lineage>
        <taxon>Bacteria</taxon>
        <taxon>Pseudomonadati</taxon>
        <taxon>Pseudomonadota</taxon>
        <taxon>Gammaproteobacteria</taxon>
        <taxon>Vibrionales</taxon>
        <taxon>Vibrionaceae</taxon>
        <taxon>Vibrio</taxon>
    </lineage>
</organism>
<dbReference type="Gene3D" id="3.30.450.40">
    <property type="match status" value="1"/>
</dbReference>
<evidence type="ECO:0000256" key="1">
    <source>
        <dbReference type="SAM" id="Coils"/>
    </source>
</evidence>
<dbReference type="RefSeq" id="WP_141271669.1">
    <property type="nucleotide sequence ID" value="NZ_BJLH01000011.1"/>
</dbReference>
<dbReference type="AlphaFoldDB" id="A0A4Y3IP59"/>
<gene>
    <name evidence="2" type="ORF">VCO01S_24760</name>
</gene>
<accession>A0A4Y3IP59</accession>
<sequence length="233" mass="26631">MDSTVKAFLTATDVEQFLIDNPDFFEGREYLVDSLSIPHQQEGAVSLFELQLRRQRQQMQTIESEKNELLALVGRNDRIFRHFIELERRSLMANSGEKVISAIEHKAREMDLKVVVGVVGHVSSQLNISKENWSRFKAKNIADRGAYLGRLKRSDRELIFSKGTPVSELGSYAVVSFGHPYLEGFLCFCSEDGGRFQPSQDTLYLSHLAMVIAHQLYHLEWQKVQTLHAQSNT</sequence>
<dbReference type="Proteomes" id="UP000318242">
    <property type="component" value="Unassembled WGS sequence"/>
</dbReference>
<evidence type="ECO:0000313" key="3">
    <source>
        <dbReference type="Proteomes" id="UP000318242"/>
    </source>
</evidence>
<dbReference type="InterPro" id="IPR007435">
    <property type="entry name" value="DUF484"/>
</dbReference>
<reference evidence="2 3" key="1">
    <citation type="submission" date="2019-06" db="EMBL/GenBank/DDBJ databases">
        <title>Whole genome shotgun sequence of Vibrio comitans NBRC 102076.</title>
        <authorList>
            <person name="Hosoyama A."/>
            <person name="Uohara A."/>
            <person name="Ohji S."/>
            <person name="Ichikawa N."/>
        </authorList>
    </citation>
    <scope>NUCLEOTIDE SEQUENCE [LARGE SCALE GENOMIC DNA]</scope>
    <source>
        <strain evidence="2 3">NBRC 102076</strain>
    </source>
</reference>
<dbReference type="Pfam" id="PF04340">
    <property type="entry name" value="DUF484"/>
    <property type="match status" value="1"/>
</dbReference>
<dbReference type="PANTHER" id="PTHR38765:SF1">
    <property type="entry name" value="DUF484 DOMAIN-CONTAINING PROTEIN"/>
    <property type="match status" value="1"/>
</dbReference>
<dbReference type="InterPro" id="IPR029016">
    <property type="entry name" value="GAF-like_dom_sf"/>
</dbReference>
<keyword evidence="3" id="KW-1185">Reference proteome</keyword>
<proteinExistence type="predicted"/>
<protein>
    <submittedName>
        <fullName evidence="2">3',5'-cyclic-nucleotide phosphodiesterase</fullName>
    </submittedName>
</protein>
<name>A0A4Y3IP59_9VIBR</name>
<dbReference type="OrthoDB" id="8525200at2"/>